<evidence type="ECO:0000256" key="8">
    <source>
        <dbReference type="SAM" id="MobiDB-lite"/>
    </source>
</evidence>
<gene>
    <name evidence="9" type="ORF">Cvel_5545</name>
</gene>
<sequence length="473" mass="52347">MSYREIRNFGEILRNLGYPRTVSMESFRSPNFGLAADILDWLVRRYDPSAILPDDIDTESQRIAFITKACEIIVSKTRLRLNPKKLYQSDGHAVKELLKFASFLDQSLKTAVSSSAAQAAEAQSDFQISNKLHDLKAARQAASTLLESGATLHDLLGKEKENSEARERAIAFLDSVSRNLDRNTEAEYIERSIHQLMKQDAEKLSDLKASMADLTADEKKLRASIQKRSQEIERAEKRLKSLKSVRPAFLDEFERLEEEVQWYFELYLEKFRNLDYLEHELGVLSQREQERIEANERQLKKMQKKLREDEWRILRGETDADLDNALDGLNSGGGKGDMRGGRPGELRAGGHGGGAGGDPLSDDGEGRSMGGRGDANGAESDFPSGSERGERPPGGHPKISMEAAASPRSSDGIPDDDDDDDDDGSSQGDELSLRGHNRGGGNAGGRKGNNRRGNGELWGKADEWGGNGFDAGF</sequence>
<accession>A0A0G4H231</accession>
<feature type="compositionally biased region" description="Gly residues" evidence="8">
    <location>
        <begin position="438"/>
        <end position="447"/>
    </location>
</feature>
<evidence type="ECO:0000256" key="7">
    <source>
        <dbReference type="SAM" id="Coils"/>
    </source>
</evidence>
<keyword evidence="6" id="KW-0966">Cell projection</keyword>
<evidence type="ECO:0000313" key="9">
    <source>
        <dbReference type="EMBL" id="CEM37463.1"/>
    </source>
</evidence>
<dbReference type="GO" id="GO:0005929">
    <property type="term" value="C:cilium"/>
    <property type="evidence" value="ECO:0007669"/>
    <property type="project" value="UniProtKB-SubCell"/>
</dbReference>
<dbReference type="GO" id="GO:0060271">
    <property type="term" value="P:cilium assembly"/>
    <property type="evidence" value="ECO:0007669"/>
    <property type="project" value="TreeGrafter"/>
</dbReference>
<evidence type="ECO:0000256" key="4">
    <source>
        <dbReference type="ARBA" id="ARBA00023054"/>
    </source>
</evidence>
<dbReference type="VEuPathDB" id="CryptoDB:Cvel_5545"/>
<dbReference type="InterPro" id="IPR019366">
    <property type="entry name" value="Clusterin-associated_protein-1"/>
</dbReference>
<dbReference type="PhylomeDB" id="A0A0G4H231"/>
<dbReference type="GO" id="GO:0030992">
    <property type="term" value="C:intraciliary transport particle B"/>
    <property type="evidence" value="ECO:0007669"/>
    <property type="project" value="TreeGrafter"/>
</dbReference>
<evidence type="ECO:0008006" key="10">
    <source>
        <dbReference type="Google" id="ProtNLM"/>
    </source>
</evidence>
<proteinExistence type="inferred from homology"/>
<feature type="compositionally biased region" description="Gly residues" evidence="8">
    <location>
        <begin position="346"/>
        <end position="357"/>
    </location>
</feature>
<dbReference type="GO" id="GO:0005815">
    <property type="term" value="C:microtubule organizing center"/>
    <property type="evidence" value="ECO:0007669"/>
    <property type="project" value="TreeGrafter"/>
</dbReference>
<feature type="coiled-coil region" evidence="7">
    <location>
        <begin position="197"/>
        <end position="245"/>
    </location>
</feature>
<feature type="compositionally biased region" description="Basic and acidic residues" evidence="8">
    <location>
        <begin position="336"/>
        <end position="345"/>
    </location>
</feature>
<dbReference type="EMBL" id="CDMZ01001777">
    <property type="protein sequence ID" value="CEM37463.1"/>
    <property type="molecule type" value="Genomic_DNA"/>
</dbReference>
<evidence type="ECO:0000256" key="2">
    <source>
        <dbReference type="ARBA" id="ARBA00008340"/>
    </source>
</evidence>
<evidence type="ECO:0000256" key="6">
    <source>
        <dbReference type="ARBA" id="ARBA00023273"/>
    </source>
</evidence>
<feature type="compositionally biased region" description="Acidic residues" evidence="8">
    <location>
        <begin position="413"/>
        <end position="424"/>
    </location>
</feature>
<keyword evidence="4 7" id="KW-0175">Coiled coil</keyword>
<organism evidence="9">
    <name type="scientific">Chromera velia CCMP2878</name>
    <dbReference type="NCBI Taxonomy" id="1169474"/>
    <lineage>
        <taxon>Eukaryota</taxon>
        <taxon>Sar</taxon>
        <taxon>Alveolata</taxon>
        <taxon>Colpodellida</taxon>
        <taxon>Chromeraceae</taxon>
        <taxon>Chromera</taxon>
    </lineage>
</organism>
<name>A0A0G4H231_9ALVE</name>
<reference evidence="9" key="1">
    <citation type="submission" date="2014-11" db="EMBL/GenBank/DDBJ databases">
        <authorList>
            <person name="Otto D Thomas"/>
            <person name="Naeem Raeece"/>
        </authorList>
    </citation>
    <scope>NUCLEOTIDE SEQUENCE</scope>
</reference>
<comment type="similarity">
    <text evidence="2">Belongs to the CLUAP1 family.</text>
</comment>
<feature type="coiled-coil region" evidence="7">
    <location>
        <begin position="285"/>
        <end position="312"/>
    </location>
</feature>
<dbReference type="Pfam" id="PF10234">
    <property type="entry name" value="Cluap1"/>
    <property type="match status" value="1"/>
</dbReference>
<evidence type="ECO:0000256" key="5">
    <source>
        <dbReference type="ARBA" id="ARBA00023069"/>
    </source>
</evidence>
<comment type="subcellular location">
    <subcellularLocation>
        <location evidence="1">Cell projection</location>
        <location evidence="1">Cilium</location>
    </subcellularLocation>
</comment>
<evidence type="ECO:0000256" key="3">
    <source>
        <dbReference type="ARBA" id="ARBA00022794"/>
    </source>
</evidence>
<keyword evidence="3" id="KW-0970">Cilium biogenesis/degradation</keyword>
<keyword evidence="5" id="KW-0969">Cilium</keyword>
<dbReference type="PANTHER" id="PTHR21547">
    <property type="entry name" value="CLUSTERIN ASSOCIATED PROTEIN 1"/>
    <property type="match status" value="1"/>
</dbReference>
<evidence type="ECO:0000256" key="1">
    <source>
        <dbReference type="ARBA" id="ARBA00004138"/>
    </source>
</evidence>
<dbReference type="AlphaFoldDB" id="A0A0G4H231"/>
<dbReference type="PANTHER" id="PTHR21547:SF0">
    <property type="entry name" value="CLUSTERIN-ASSOCIATED PROTEIN 1"/>
    <property type="match status" value="1"/>
</dbReference>
<feature type="region of interest" description="Disordered" evidence="8">
    <location>
        <begin position="322"/>
        <end position="473"/>
    </location>
</feature>
<protein>
    <recommendedName>
        <fullName evidence="10">Clusterin-associated protein 1</fullName>
    </recommendedName>
</protein>